<proteinExistence type="inferred from homology"/>
<evidence type="ECO:0000256" key="1">
    <source>
        <dbReference type="ARBA" id="ARBA00004651"/>
    </source>
</evidence>
<feature type="transmembrane region" description="Helical" evidence="7">
    <location>
        <begin position="780"/>
        <end position="803"/>
    </location>
</feature>
<dbReference type="InterPro" id="IPR025857">
    <property type="entry name" value="MacB_PCD"/>
</dbReference>
<evidence type="ECO:0000313" key="10">
    <source>
        <dbReference type="EMBL" id="UWZ82603.1"/>
    </source>
</evidence>
<feature type="transmembrane region" description="Helical" evidence="7">
    <location>
        <begin position="515"/>
        <end position="535"/>
    </location>
</feature>
<feature type="transmembrane region" description="Helical" evidence="7">
    <location>
        <begin position="832"/>
        <end position="853"/>
    </location>
</feature>
<dbReference type="Pfam" id="PF02687">
    <property type="entry name" value="FtsX"/>
    <property type="match status" value="2"/>
</dbReference>
<dbReference type="Proteomes" id="UP001059380">
    <property type="component" value="Chromosome"/>
</dbReference>
<evidence type="ECO:0000256" key="4">
    <source>
        <dbReference type="ARBA" id="ARBA00022989"/>
    </source>
</evidence>
<dbReference type="InterPro" id="IPR003838">
    <property type="entry name" value="ABC3_permease_C"/>
</dbReference>
<dbReference type="RefSeq" id="WP_260791791.1">
    <property type="nucleotide sequence ID" value="NZ_CP093313.1"/>
</dbReference>
<dbReference type="InterPro" id="IPR047928">
    <property type="entry name" value="Perm_prefix_1"/>
</dbReference>
<dbReference type="Pfam" id="PF12704">
    <property type="entry name" value="MacB_PCD"/>
    <property type="match status" value="2"/>
</dbReference>
<dbReference type="InterPro" id="IPR050250">
    <property type="entry name" value="Macrolide_Exporter_MacB"/>
</dbReference>
<dbReference type="NCBIfam" id="TIGR03434">
    <property type="entry name" value="ADOP"/>
    <property type="match status" value="1"/>
</dbReference>
<evidence type="ECO:0000256" key="3">
    <source>
        <dbReference type="ARBA" id="ARBA00022692"/>
    </source>
</evidence>
<organism evidence="10 11">
    <name type="scientific">Occallatibacter riparius</name>
    <dbReference type="NCBI Taxonomy" id="1002689"/>
    <lineage>
        <taxon>Bacteria</taxon>
        <taxon>Pseudomonadati</taxon>
        <taxon>Acidobacteriota</taxon>
        <taxon>Terriglobia</taxon>
        <taxon>Terriglobales</taxon>
        <taxon>Acidobacteriaceae</taxon>
        <taxon>Occallatibacter</taxon>
    </lineage>
</organism>
<evidence type="ECO:0000256" key="5">
    <source>
        <dbReference type="ARBA" id="ARBA00023136"/>
    </source>
</evidence>
<feature type="transmembrane region" description="Helical" evidence="7">
    <location>
        <begin position="368"/>
        <end position="391"/>
    </location>
</feature>
<feature type="transmembrane region" description="Helical" evidence="7">
    <location>
        <begin position="460"/>
        <end position="482"/>
    </location>
</feature>
<name>A0A9J7BJ99_9BACT</name>
<feature type="transmembrane region" description="Helical" evidence="7">
    <location>
        <begin position="865"/>
        <end position="886"/>
    </location>
</feature>
<gene>
    <name evidence="10" type="ORF">MOP44_18775</name>
</gene>
<dbReference type="KEGG" id="orp:MOP44_18775"/>
<dbReference type="PANTHER" id="PTHR30572:SF4">
    <property type="entry name" value="ABC TRANSPORTER PERMEASE YTRF"/>
    <property type="match status" value="1"/>
</dbReference>
<comment type="similarity">
    <text evidence="6">Belongs to the ABC-4 integral membrane protein family.</text>
</comment>
<feature type="domain" description="MacB-like periplasmic core" evidence="9">
    <location>
        <begin position="84"/>
        <end position="326"/>
    </location>
</feature>
<dbReference type="NCBIfam" id="NF038403">
    <property type="entry name" value="perm_prefix_1"/>
    <property type="match status" value="1"/>
</dbReference>
<evidence type="ECO:0000259" key="9">
    <source>
        <dbReference type="Pfam" id="PF12704"/>
    </source>
</evidence>
<feature type="domain" description="MacB-like periplasmic core" evidence="9">
    <location>
        <begin position="574"/>
        <end position="733"/>
    </location>
</feature>
<evidence type="ECO:0000256" key="7">
    <source>
        <dbReference type="SAM" id="Phobius"/>
    </source>
</evidence>
<keyword evidence="4 7" id="KW-1133">Transmembrane helix</keyword>
<dbReference type="PANTHER" id="PTHR30572">
    <property type="entry name" value="MEMBRANE COMPONENT OF TRANSPORTER-RELATED"/>
    <property type="match status" value="1"/>
</dbReference>
<keyword evidence="2" id="KW-1003">Cell membrane</keyword>
<dbReference type="GO" id="GO:0022857">
    <property type="term" value="F:transmembrane transporter activity"/>
    <property type="evidence" value="ECO:0007669"/>
    <property type="project" value="TreeGrafter"/>
</dbReference>
<reference evidence="10" key="1">
    <citation type="submission" date="2021-04" db="EMBL/GenBank/DDBJ databases">
        <title>Phylogenetic analysis of Acidobacteriaceae.</title>
        <authorList>
            <person name="Qiu L."/>
            <person name="Zhang Q."/>
        </authorList>
    </citation>
    <scope>NUCLEOTIDE SEQUENCE</scope>
    <source>
        <strain evidence="10">DSM 25168</strain>
    </source>
</reference>
<dbReference type="AlphaFoldDB" id="A0A9J7BJ99"/>
<sequence length="901" mass="97489">MSKPSQLATQVQEELKFHIECYAEDLMNKGVPRSEALRRAKAELGSIPASSEQCRTAWGTRFIDNLRADLRFAARMLSKSPSFTAIAIGSLALGIGANTAIFSMAKAVLLDQLNVPQPGQLRLLAWRVKGHSIVHSSWGEFHSTPDGSGSTSFTYPVFEQMRRQNHDLGDLFAFKNLGRLNVSVDGEAEVLQGDLVSGNFYQQMQVQPQQGRAISPSDDTAGATPVAVISDAYWQHRFNRSQSALGKTILVNLVPVTIVGVNPPLFTGAKGALSSPQLFLPFSVQPAVYPYQTADSLLSSGKVWWMQIMARVSPGTDEQKARAALDVAFKSAIRATAIIKPNESIPNIEVNDGSRGLNQAQGQMAKPLWSLMALSGLVLLLACANMANLLLSRSEARQREIGVRLALGAGRWRIVRQVMTESLLLAVLGGLAGLALGAFGKKAIVAMLSGPSEPLIISNGFDWGVFAFCAALSIITGLLFGAAPAWQLTRTQANTTLKDRAQTVTRRQRGLAGKFIVVFQVALSTLLVISAGFFLRTLINLNRINPGFDPHNLVLFDVRPPLKLYTGEKQIQLFRQLTDSIAAQPGVESVALTSVPPLANSYDTNDFTPEGAKLDSDSQGVNESTVGERYFETLRIPIVAGRAFALTDTETSPKVAIVNQALAKKYFPNQNPIGKTFSTTDNKQNKLVFHIVGLCADAHYASLREDPPPVFYLNYRQAPEVDWGMTYAVRTTSARAAITPALRRAIQSIDRNLPLVDVRTQQEQIDQLLSNERIFADLTVSFGVLALVLASIGIYGILAYSVSRRTNEIGIRMALGARAEQVMRMVLGEASWMTLIGIVAGLGAALASGRIIASQLYGLKAHDPATLAGAAAVLVLVALAASWLPARRAATIDPIKALRHE</sequence>
<dbReference type="GO" id="GO:0005886">
    <property type="term" value="C:plasma membrane"/>
    <property type="evidence" value="ECO:0007669"/>
    <property type="project" value="UniProtKB-SubCell"/>
</dbReference>
<keyword evidence="3 7" id="KW-0812">Transmembrane</keyword>
<dbReference type="EMBL" id="CP093313">
    <property type="protein sequence ID" value="UWZ82603.1"/>
    <property type="molecule type" value="Genomic_DNA"/>
</dbReference>
<keyword evidence="5 7" id="KW-0472">Membrane</keyword>
<protein>
    <submittedName>
        <fullName evidence="10">ABC transporter permease</fullName>
    </submittedName>
</protein>
<comment type="subcellular location">
    <subcellularLocation>
        <location evidence="1">Cell membrane</location>
        <topology evidence="1">Multi-pass membrane protein</topology>
    </subcellularLocation>
</comment>
<evidence type="ECO:0000256" key="6">
    <source>
        <dbReference type="ARBA" id="ARBA00038076"/>
    </source>
</evidence>
<evidence type="ECO:0000256" key="2">
    <source>
        <dbReference type="ARBA" id="ARBA00022475"/>
    </source>
</evidence>
<accession>A0A9J7BJ99</accession>
<feature type="domain" description="ABC3 transporter permease C-terminal" evidence="8">
    <location>
        <begin position="781"/>
        <end position="894"/>
    </location>
</feature>
<feature type="transmembrane region" description="Helical" evidence="7">
    <location>
        <begin position="423"/>
        <end position="440"/>
    </location>
</feature>
<dbReference type="InterPro" id="IPR017800">
    <property type="entry name" value="ADOP"/>
</dbReference>
<keyword evidence="11" id="KW-1185">Reference proteome</keyword>
<evidence type="ECO:0000313" key="11">
    <source>
        <dbReference type="Proteomes" id="UP001059380"/>
    </source>
</evidence>
<evidence type="ECO:0000259" key="8">
    <source>
        <dbReference type="Pfam" id="PF02687"/>
    </source>
</evidence>
<feature type="domain" description="ABC3 transporter permease C-terminal" evidence="8">
    <location>
        <begin position="373"/>
        <end position="492"/>
    </location>
</feature>